<dbReference type="RefSeq" id="WP_218943699.1">
    <property type="nucleotide sequence ID" value="NZ_BMWV01000024.1"/>
</dbReference>
<comment type="caution">
    <text evidence="1">The sequence shown here is derived from an EMBL/GenBank/DDBJ whole genome shotgun (WGS) entry which is preliminary data.</text>
</comment>
<dbReference type="Proteomes" id="UP000628442">
    <property type="component" value="Unassembled WGS sequence"/>
</dbReference>
<reference evidence="1" key="2">
    <citation type="submission" date="2022-12" db="EMBL/GenBank/DDBJ databases">
        <authorList>
            <person name="Sun Q."/>
            <person name="Kim S."/>
        </authorList>
    </citation>
    <scope>NUCLEOTIDE SEQUENCE</scope>
    <source>
        <strain evidence="1">KCTC 12343</strain>
    </source>
</reference>
<name>A0AA87XZ74_9BURK</name>
<dbReference type="EMBL" id="BMWV01000024">
    <property type="protein sequence ID" value="GGY68671.1"/>
    <property type="molecule type" value="Genomic_DNA"/>
</dbReference>
<protein>
    <submittedName>
        <fullName evidence="1">Uncharacterized protein</fullName>
    </submittedName>
</protein>
<reference evidence="1" key="1">
    <citation type="journal article" date="2014" name="Int. J. Syst. Evol. Microbiol.">
        <title>Complete genome sequence of Corynebacterium casei LMG S-19264T (=DSM 44701T), isolated from a smear-ripened cheese.</title>
        <authorList>
            <consortium name="US DOE Joint Genome Institute (JGI-PGF)"/>
            <person name="Walter F."/>
            <person name="Albersmeier A."/>
            <person name="Kalinowski J."/>
            <person name="Ruckert C."/>
        </authorList>
    </citation>
    <scope>NUCLEOTIDE SEQUENCE</scope>
    <source>
        <strain evidence="1">KCTC 12343</strain>
    </source>
</reference>
<evidence type="ECO:0000313" key="2">
    <source>
        <dbReference type="Proteomes" id="UP000628442"/>
    </source>
</evidence>
<evidence type="ECO:0000313" key="1">
    <source>
        <dbReference type="EMBL" id="GGY68671.1"/>
    </source>
</evidence>
<proteinExistence type="predicted"/>
<dbReference type="AlphaFoldDB" id="A0AA87XZ74"/>
<accession>A0AA87XZ74</accession>
<sequence>MGYHVTILRTEAGVRQPITEDEVRSAIVPMAGRLEIIPGAKEWCLGQPGLGDDSEALWLDDGELWTKNPSEPFVALMIELAGYLGARVRGDEGETYRSLDDVYIHPDDKADPHAADAPGPGNVRIAWGTWWRRGVLGFVIVVAVVQLYRHLA</sequence>
<organism evidence="1 2">
    <name type="scientific">Pseudoduganella albidiflava</name>
    <dbReference type="NCBI Taxonomy" id="321983"/>
    <lineage>
        <taxon>Bacteria</taxon>
        <taxon>Pseudomonadati</taxon>
        <taxon>Pseudomonadota</taxon>
        <taxon>Betaproteobacteria</taxon>
        <taxon>Burkholderiales</taxon>
        <taxon>Oxalobacteraceae</taxon>
        <taxon>Telluria group</taxon>
        <taxon>Pseudoduganella</taxon>
    </lineage>
</organism>
<gene>
    <name evidence="1" type="ORF">GCM10007387_58510</name>
</gene>